<organism evidence="1 2">
    <name type="scientific">Mycena metata</name>
    <dbReference type="NCBI Taxonomy" id="1033252"/>
    <lineage>
        <taxon>Eukaryota</taxon>
        <taxon>Fungi</taxon>
        <taxon>Dikarya</taxon>
        <taxon>Basidiomycota</taxon>
        <taxon>Agaricomycotina</taxon>
        <taxon>Agaricomycetes</taxon>
        <taxon>Agaricomycetidae</taxon>
        <taxon>Agaricales</taxon>
        <taxon>Marasmiineae</taxon>
        <taxon>Mycenaceae</taxon>
        <taxon>Mycena</taxon>
    </lineage>
</organism>
<protein>
    <submittedName>
        <fullName evidence="1">Uncharacterized protein</fullName>
    </submittedName>
</protein>
<reference evidence="1" key="1">
    <citation type="submission" date="2023-03" db="EMBL/GenBank/DDBJ databases">
        <title>Massive genome expansion in bonnet fungi (Mycena s.s.) driven by repeated elements and novel gene families across ecological guilds.</title>
        <authorList>
            <consortium name="Lawrence Berkeley National Laboratory"/>
            <person name="Harder C.B."/>
            <person name="Miyauchi S."/>
            <person name="Viragh M."/>
            <person name="Kuo A."/>
            <person name="Thoen E."/>
            <person name="Andreopoulos B."/>
            <person name="Lu D."/>
            <person name="Skrede I."/>
            <person name="Drula E."/>
            <person name="Henrissat B."/>
            <person name="Morin E."/>
            <person name="Kohler A."/>
            <person name="Barry K."/>
            <person name="LaButti K."/>
            <person name="Morin E."/>
            <person name="Salamov A."/>
            <person name="Lipzen A."/>
            <person name="Mereny Z."/>
            <person name="Hegedus B."/>
            <person name="Baldrian P."/>
            <person name="Stursova M."/>
            <person name="Weitz H."/>
            <person name="Taylor A."/>
            <person name="Grigoriev I.V."/>
            <person name="Nagy L.G."/>
            <person name="Martin F."/>
            <person name="Kauserud H."/>
        </authorList>
    </citation>
    <scope>NUCLEOTIDE SEQUENCE</scope>
    <source>
        <strain evidence="1">CBHHK182m</strain>
    </source>
</reference>
<keyword evidence="2" id="KW-1185">Reference proteome</keyword>
<gene>
    <name evidence="1" type="ORF">B0H16DRAFT_1458107</name>
</gene>
<accession>A0AAD7J8B8</accession>
<evidence type="ECO:0000313" key="1">
    <source>
        <dbReference type="EMBL" id="KAJ7756652.1"/>
    </source>
</evidence>
<proteinExistence type="predicted"/>
<comment type="caution">
    <text evidence="1">The sequence shown here is derived from an EMBL/GenBank/DDBJ whole genome shotgun (WGS) entry which is preliminary data.</text>
</comment>
<sequence>MLTGKGTKNPQAVWRSDSQWRGSDAGQENFWWRVVVRWKFEPLEYVWSVVDDNRLGGNAVPAAICRGGGCVIDAPVPRGLWLISKALFGLETLLPPLLQLGYLLEFCNPDVCLLLKLLVELIKPVHFSYNNIL</sequence>
<dbReference type="AlphaFoldDB" id="A0AAD7J8B8"/>
<dbReference type="Proteomes" id="UP001215598">
    <property type="component" value="Unassembled WGS sequence"/>
</dbReference>
<name>A0AAD7J8B8_9AGAR</name>
<evidence type="ECO:0000313" key="2">
    <source>
        <dbReference type="Proteomes" id="UP001215598"/>
    </source>
</evidence>
<dbReference type="EMBL" id="JARKIB010000046">
    <property type="protein sequence ID" value="KAJ7756652.1"/>
    <property type="molecule type" value="Genomic_DNA"/>
</dbReference>